<reference evidence="8" key="1">
    <citation type="submission" date="2020-04" db="EMBL/GenBank/DDBJ databases">
        <authorList>
            <person name="Chiriac C."/>
            <person name="Salcher M."/>
            <person name="Ghai R."/>
            <person name="Kavagutti S V."/>
        </authorList>
    </citation>
    <scope>NUCLEOTIDE SEQUENCE</scope>
</reference>
<dbReference type="PANTHER" id="PTHR42836">
    <property type="entry name" value="7-CARBOXY-7-DEAZAGUANINE SYNTHASE"/>
    <property type="match status" value="1"/>
</dbReference>
<dbReference type="GO" id="GO:0016829">
    <property type="term" value="F:lyase activity"/>
    <property type="evidence" value="ECO:0007669"/>
    <property type="project" value="UniProtKB-KW"/>
</dbReference>
<dbReference type="InterPro" id="IPR024924">
    <property type="entry name" value="7-CO-7-deazaguanine_synth-like"/>
</dbReference>
<evidence type="ECO:0000256" key="5">
    <source>
        <dbReference type="ARBA" id="ARBA00023004"/>
    </source>
</evidence>
<organism evidence="8">
    <name type="scientific">uncultured Caudovirales phage</name>
    <dbReference type="NCBI Taxonomy" id="2100421"/>
    <lineage>
        <taxon>Viruses</taxon>
        <taxon>Duplodnaviria</taxon>
        <taxon>Heunggongvirae</taxon>
        <taxon>Uroviricota</taxon>
        <taxon>Caudoviricetes</taxon>
        <taxon>Peduoviridae</taxon>
        <taxon>Maltschvirus</taxon>
        <taxon>Maltschvirus maltsch</taxon>
    </lineage>
</organism>
<sequence>MFGKNEIVGEKYFKDAGDKLFVTSIFYTLQGEGPYRGEPAVFVRLAKCNLACGFCDTFFDDGDWMTTEEIDTRIHDVINKHFQGAVPTWADLVYGAGTDSVAKPRDMVLVVTGGEPMLQKNLVPFLEYMSSRFAKTQIESNGTIVQAIPASTTLVVSPKCSEKQGVAVKYLAPKPEMLARANCLKFVMNADPESPYSSVPDWAHAFRANTGNPVFVSPMNIYNEEPQKSKQLRADKNQITIEERSTVDEVISFWTPGLLNMPENQKNHEYAAKYCSYHGFVMNLQIHLYCSLA</sequence>
<evidence type="ECO:0000256" key="6">
    <source>
        <dbReference type="ARBA" id="ARBA00023014"/>
    </source>
</evidence>
<keyword evidence="6" id="KW-0411">Iron-sulfur</keyword>
<dbReference type="HAMAP" id="MF_00917">
    <property type="entry name" value="QueE"/>
    <property type="match status" value="1"/>
</dbReference>
<dbReference type="SUPFAM" id="SSF102114">
    <property type="entry name" value="Radical SAM enzymes"/>
    <property type="match status" value="1"/>
</dbReference>
<name>A0A6J5KN62_9CAUD</name>
<proteinExistence type="inferred from homology"/>
<dbReference type="GO" id="GO:0046872">
    <property type="term" value="F:metal ion binding"/>
    <property type="evidence" value="ECO:0007669"/>
    <property type="project" value="UniProtKB-KW"/>
</dbReference>
<keyword evidence="5" id="KW-0408">Iron</keyword>
<keyword evidence="4" id="KW-0460">Magnesium</keyword>
<keyword evidence="1" id="KW-0004">4Fe-4S</keyword>
<accession>A0A6J5KN62</accession>
<dbReference type="GO" id="GO:0051539">
    <property type="term" value="F:4 iron, 4 sulfur cluster binding"/>
    <property type="evidence" value="ECO:0007669"/>
    <property type="project" value="UniProtKB-KW"/>
</dbReference>
<dbReference type="InterPro" id="IPR007197">
    <property type="entry name" value="rSAM"/>
</dbReference>
<evidence type="ECO:0000256" key="3">
    <source>
        <dbReference type="ARBA" id="ARBA00022723"/>
    </source>
</evidence>
<dbReference type="SFLD" id="SFLDS00029">
    <property type="entry name" value="Radical_SAM"/>
    <property type="match status" value="1"/>
</dbReference>
<dbReference type="InterPro" id="IPR058240">
    <property type="entry name" value="rSAM_sf"/>
</dbReference>
<keyword evidence="7" id="KW-0456">Lyase</keyword>
<dbReference type="InterPro" id="IPR013785">
    <property type="entry name" value="Aldolase_TIM"/>
</dbReference>
<keyword evidence="2" id="KW-0949">S-adenosyl-L-methionine</keyword>
<dbReference type="EMBL" id="LR796167">
    <property type="protein sequence ID" value="CAB4123231.1"/>
    <property type="molecule type" value="Genomic_DNA"/>
</dbReference>
<evidence type="ECO:0000256" key="4">
    <source>
        <dbReference type="ARBA" id="ARBA00022842"/>
    </source>
</evidence>
<gene>
    <name evidence="8" type="ORF">UFOVP29_390</name>
</gene>
<dbReference type="Gene3D" id="3.20.20.70">
    <property type="entry name" value="Aldolase class I"/>
    <property type="match status" value="1"/>
</dbReference>
<keyword evidence="3" id="KW-0479">Metal-binding</keyword>
<evidence type="ECO:0000256" key="7">
    <source>
        <dbReference type="ARBA" id="ARBA00023239"/>
    </source>
</evidence>
<evidence type="ECO:0000256" key="2">
    <source>
        <dbReference type="ARBA" id="ARBA00022691"/>
    </source>
</evidence>
<evidence type="ECO:0000256" key="1">
    <source>
        <dbReference type="ARBA" id="ARBA00022485"/>
    </source>
</evidence>
<protein>
    <submittedName>
        <fullName evidence="8">NrdG Organic radical activating enzymes</fullName>
    </submittedName>
</protein>
<dbReference type="PANTHER" id="PTHR42836:SF1">
    <property type="entry name" value="7-CARBOXY-7-DEAZAGUANINE SYNTHASE"/>
    <property type="match status" value="1"/>
</dbReference>
<evidence type="ECO:0000313" key="8">
    <source>
        <dbReference type="EMBL" id="CAB4123231.1"/>
    </source>
</evidence>